<dbReference type="Proteomes" id="UP001141336">
    <property type="component" value="Unassembled WGS sequence"/>
</dbReference>
<dbReference type="InterPro" id="IPR016466">
    <property type="entry name" value="Methan_mark_3"/>
</dbReference>
<dbReference type="EMBL" id="JAPTGC010000002">
    <property type="protein sequence ID" value="MCZ0862071.1"/>
    <property type="molecule type" value="Genomic_DNA"/>
</dbReference>
<name>A0ABT4IK02_9EURY</name>
<protein>
    <submittedName>
        <fullName evidence="2">Methanogenesis marker 3 protein</fullName>
    </submittedName>
</protein>
<evidence type="ECO:0000259" key="1">
    <source>
        <dbReference type="Pfam" id="PF26548"/>
    </source>
</evidence>
<gene>
    <name evidence="2" type="ORF">O0S09_02220</name>
</gene>
<keyword evidence="3" id="KW-1185">Reference proteome</keyword>
<dbReference type="InterPro" id="IPR058492">
    <property type="entry name" value="DUF8179"/>
</dbReference>
<evidence type="ECO:0000313" key="2">
    <source>
        <dbReference type="EMBL" id="MCZ0862071.1"/>
    </source>
</evidence>
<dbReference type="Pfam" id="PF26548">
    <property type="entry name" value="DUF8179"/>
    <property type="match status" value="1"/>
</dbReference>
<feature type="domain" description="Putative peptidyl-prolyl cis-trans isomerase" evidence="1">
    <location>
        <begin position="396"/>
        <end position="523"/>
    </location>
</feature>
<dbReference type="NCBIfam" id="TIGR03268">
    <property type="entry name" value="methan_mark_3"/>
    <property type="match status" value="1"/>
</dbReference>
<organism evidence="2 3">
    <name type="scientific">Methanocorpusculum vombati</name>
    <dbReference type="NCBI Taxonomy" id="3002864"/>
    <lineage>
        <taxon>Archaea</taxon>
        <taxon>Methanobacteriati</taxon>
        <taxon>Methanobacteriota</taxon>
        <taxon>Stenosarchaea group</taxon>
        <taxon>Methanomicrobia</taxon>
        <taxon>Methanomicrobiales</taxon>
        <taxon>Methanocorpusculaceae</taxon>
        <taxon>Methanocorpusculum</taxon>
    </lineage>
</organism>
<sequence length="525" mass="57080">MQIFLNGESTSVPQGTTLAALLPEHPAGCGVAVLRPGVAVLRPGVAAAGDADGSRDTSQLRFVTTAGDIVVELLPGVVLPVPTGDVSDANLRVHWEDKYAVAFGPFRADFIPDRQSYRYDRGVLCLGCGGYDSETSYLMFSRLQHMGDHGAAAGGAVLGTVISGLGIMNRWRNGDRITRIEHVFSSIDTTNAAVTTDLSLAVEDGMQIFSEIRINAEGYTEDHTRIDTSCTRSVEHLLFALRNAEYVIDRTASTYIRDHAEGKLTVPMELQKPRREGTVTVRTSGKSSGAIYIYTRDVPSNQHHTRTGTVVRGIELARFAGAGTKLSVKVVPKQLDLRGLPLGEAVARAKARGLRVLADNRDVNGRVVIDQKPATTLEVLKEGKVALSTVALEDVIDITLDYEHAPRTVDLFRRVTGLKMYAIGSMPFFYNIDNEMYLFKPEFASNVNIIPENVPREPVPPYALAITNDARKARGMTGVRSVANEEYGPTGEPFEGTNVIGTVLDTDKLPLIKDGSIVFIREVKP</sequence>
<evidence type="ECO:0000313" key="3">
    <source>
        <dbReference type="Proteomes" id="UP001141336"/>
    </source>
</evidence>
<comment type="caution">
    <text evidence="2">The sequence shown here is derived from an EMBL/GenBank/DDBJ whole genome shotgun (WGS) entry which is preliminary data.</text>
</comment>
<dbReference type="RefSeq" id="WP_268922284.1">
    <property type="nucleotide sequence ID" value="NZ_JAPTGC010000002.1"/>
</dbReference>
<proteinExistence type="predicted"/>
<reference evidence="2" key="1">
    <citation type="submission" date="2022-12" db="EMBL/GenBank/DDBJ databases">
        <title>Isolation and characterisation of novel Methanocorpusculum spp. from native Australian herbivores indicates the genus is ancestrally host-associated.</title>
        <authorList>
            <person name="Volmer J.G."/>
            <person name="Soo R.M."/>
            <person name="Evans P.N."/>
            <person name="Hoedt E.C."/>
            <person name="Astorga Alsina A.L."/>
            <person name="Woodcroft B.J."/>
            <person name="Tyson G.W."/>
            <person name="Hugenholtz P."/>
            <person name="Morrison M."/>
        </authorList>
    </citation>
    <scope>NUCLEOTIDE SEQUENCE</scope>
    <source>
        <strain evidence="2">CW153</strain>
    </source>
</reference>
<accession>A0ABT4IK02</accession>